<protein>
    <submittedName>
        <fullName evidence="5">F-box/LRR-repeat protein 16</fullName>
    </submittedName>
</protein>
<dbReference type="InterPro" id="IPR032675">
    <property type="entry name" value="LRR_dom_sf"/>
</dbReference>
<dbReference type="Gene3D" id="1.20.1280.50">
    <property type="match status" value="1"/>
</dbReference>
<dbReference type="SUPFAM" id="SSF81383">
    <property type="entry name" value="F-box domain"/>
    <property type="match status" value="1"/>
</dbReference>
<proteinExistence type="predicted"/>
<feature type="compositionally biased region" description="Gly residues" evidence="2">
    <location>
        <begin position="384"/>
        <end position="405"/>
    </location>
</feature>
<dbReference type="PANTHER" id="PTHR13318">
    <property type="entry name" value="PARTNER OF PAIRED, ISOFORM B-RELATED"/>
    <property type="match status" value="1"/>
</dbReference>
<dbReference type="KEGG" id="pmrn:116951359"/>
<gene>
    <name evidence="5" type="primary">FBXL16</name>
</gene>
<feature type="compositionally biased region" description="Low complexity" evidence="2">
    <location>
        <begin position="268"/>
        <end position="348"/>
    </location>
</feature>
<keyword evidence="1" id="KW-0833">Ubl conjugation pathway</keyword>
<feature type="compositionally biased region" description="Polar residues" evidence="2">
    <location>
        <begin position="113"/>
        <end position="124"/>
    </location>
</feature>
<dbReference type="CTD" id="146330"/>
<dbReference type="GO" id="GO:0019005">
    <property type="term" value="C:SCF ubiquitin ligase complex"/>
    <property type="evidence" value="ECO:0007669"/>
    <property type="project" value="TreeGrafter"/>
</dbReference>
<accession>A0AAJ7TZB6</accession>
<feature type="compositionally biased region" description="Polar residues" evidence="2">
    <location>
        <begin position="208"/>
        <end position="230"/>
    </location>
</feature>
<sequence>MFEQEDLEAKLSCSGVGVRNGLLRIGPPQPTGPAPSPAQPTQGNGQTQGRQTAAAPPSSQTPAQTESQSEAPAQGPSLQGHSHVQAQPAAHGKAKDQSRNPAQGRSRLGQTLGPAQQAQTQDPLPSQARAADKAPLLPASGEPAAKAHASVWGQGPEQPQGSRPHGLAQAEIKGQAQPQTPSQSQGLVQAQVQSLEQQLQQQQQQQQKSSANSGHSSAQLEGPKQSNGVTATAEEAVGAPSAASITKGTPVTRASRPCCSQSITTGVSTSSSSSSSSSPSSSPTSSPLSPAAAAAPPLSLLSSSSSSSSSSSLAPPTPPVSSCSLSSLSPTSSSSPSSPSSLLSLSSPARGCDDSTSSPAAAAAAVMCAAPPERRGASWPGPPGGAADGAGGGAAGAGGGMGDGPWDGEEVATGAGHGGPADTHALLDHRVLARLFLYFTIAERRVLAQVCRTWRRALYQPRLWEGVTPVLHCAELYRSLEANGNGEAAPGGSGDKEFVSLLGFAARGFDSFCLVGVSDLDVCEFIDNYPLAKAGVRAMGLRRSTITDAGLEVMLEQMQGLVKLELSGCNDFTEAGLWSSLNGRLQVLGLSDCINVADDALAAIARLLPDLCELSLQAYHVTDVGLAYLTARPGLHKLCCLHLHSCWEVTDRGVATLARGLPALTHLSLSGCSKLTDEGVEMVVACPPAGVAGAAGSGLLALDLSWCPRITDAALEAIACELHRLQELVLDRCVRVTDLGLGYLSTMPSLRSLNLRWCCQIQDFGLQHLYGMRSLRVLSLAGCPLLTMAGLSGLARLASLEELELTNCPGASQELFRYLNQRLPRCVIVE</sequence>
<feature type="region of interest" description="Disordered" evidence="2">
    <location>
        <begin position="372"/>
        <end position="417"/>
    </location>
</feature>
<dbReference type="RefSeq" id="XP_032825780.1">
    <property type="nucleotide sequence ID" value="XM_032969889.1"/>
</dbReference>
<feature type="compositionally biased region" description="Polar residues" evidence="2">
    <location>
        <begin position="176"/>
        <end position="186"/>
    </location>
</feature>
<dbReference type="SUPFAM" id="SSF52047">
    <property type="entry name" value="RNI-like"/>
    <property type="match status" value="1"/>
</dbReference>
<dbReference type="InterPro" id="IPR006553">
    <property type="entry name" value="Leu-rich_rpt_Cys-con_subtyp"/>
</dbReference>
<organism evidence="4 5">
    <name type="scientific">Petromyzon marinus</name>
    <name type="common">Sea lamprey</name>
    <dbReference type="NCBI Taxonomy" id="7757"/>
    <lineage>
        <taxon>Eukaryota</taxon>
        <taxon>Metazoa</taxon>
        <taxon>Chordata</taxon>
        <taxon>Craniata</taxon>
        <taxon>Vertebrata</taxon>
        <taxon>Cyclostomata</taxon>
        <taxon>Hyperoartia</taxon>
        <taxon>Petromyzontiformes</taxon>
        <taxon>Petromyzontidae</taxon>
        <taxon>Petromyzon</taxon>
    </lineage>
</organism>
<feature type="compositionally biased region" description="Low complexity" evidence="2">
    <location>
        <begin position="187"/>
        <end position="207"/>
    </location>
</feature>
<dbReference type="FunFam" id="3.80.10.10:FF:000262">
    <property type="entry name" value="F-box/LRR-repeat protein 16"/>
    <property type="match status" value="1"/>
</dbReference>
<dbReference type="Pfam" id="PF25372">
    <property type="entry name" value="DUF7885"/>
    <property type="match status" value="1"/>
</dbReference>
<evidence type="ECO:0000256" key="2">
    <source>
        <dbReference type="SAM" id="MobiDB-lite"/>
    </source>
</evidence>
<feature type="domain" description="F-box/LRR-repeat protein 15-like leucin rich repeat" evidence="3">
    <location>
        <begin position="635"/>
        <end position="761"/>
    </location>
</feature>
<evidence type="ECO:0000256" key="1">
    <source>
        <dbReference type="ARBA" id="ARBA00022786"/>
    </source>
</evidence>
<dbReference type="Proteomes" id="UP001318040">
    <property type="component" value="Chromosome 43"/>
</dbReference>
<evidence type="ECO:0000313" key="5">
    <source>
        <dbReference type="RefSeq" id="XP_032825780.1"/>
    </source>
</evidence>
<feature type="compositionally biased region" description="Polar residues" evidence="2">
    <location>
        <begin position="258"/>
        <end position="267"/>
    </location>
</feature>
<dbReference type="PANTHER" id="PTHR13318:SF193">
    <property type="entry name" value="F-BOX_LRR-REPEAT PROTEIN 16"/>
    <property type="match status" value="1"/>
</dbReference>
<feature type="region of interest" description="Disordered" evidence="2">
    <location>
        <begin position="18"/>
        <end position="356"/>
    </location>
</feature>
<dbReference type="GO" id="GO:0031146">
    <property type="term" value="P:SCF-dependent proteasomal ubiquitin-dependent protein catabolic process"/>
    <property type="evidence" value="ECO:0007669"/>
    <property type="project" value="TreeGrafter"/>
</dbReference>
<evidence type="ECO:0000259" key="3">
    <source>
        <dbReference type="Pfam" id="PF25372"/>
    </source>
</evidence>
<dbReference type="InterPro" id="IPR036047">
    <property type="entry name" value="F-box-like_dom_sf"/>
</dbReference>
<name>A0AAJ7TZB6_PETMA</name>
<reference evidence="5" key="1">
    <citation type="submission" date="2025-08" db="UniProtKB">
        <authorList>
            <consortium name="RefSeq"/>
        </authorList>
    </citation>
    <scope>IDENTIFICATION</scope>
    <source>
        <tissue evidence="5">Sperm</tissue>
    </source>
</reference>
<dbReference type="SMART" id="SM00367">
    <property type="entry name" value="LRR_CC"/>
    <property type="match status" value="9"/>
</dbReference>
<dbReference type="CDD" id="cd22127">
    <property type="entry name" value="F-box_FBXL16"/>
    <property type="match status" value="1"/>
</dbReference>
<dbReference type="InterPro" id="IPR057207">
    <property type="entry name" value="FBXL15_LRR"/>
</dbReference>
<dbReference type="AlphaFoldDB" id="A0AAJ7TZB6"/>
<feature type="compositionally biased region" description="Pro residues" evidence="2">
    <location>
        <begin position="27"/>
        <end position="38"/>
    </location>
</feature>
<feature type="compositionally biased region" description="Low complexity" evidence="2">
    <location>
        <begin position="39"/>
        <end position="65"/>
    </location>
</feature>
<keyword evidence="4" id="KW-1185">Reference proteome</keyword>
<dbReference type="GeneID" id="116951359"/>
<evidence type="ECO:0000313" key="4">
    <source>
        <dbReference type="Proteomes" id="UP001318040"/>
    </source>
</evidence>
<dbReference type="Gene3D" id="3.80.10.10">
    <property type="entry name" value="Ribonuclease Inhibitor"/>
    <property type="match status" value="3"/>
</dbReference>
<feature type="compositionally biased region" description="Polar residues" evidence="2">
    <location>
        <begin position="66"/>
        <end position="85"/>
    </location>
</feature>